<organism evidence="2 3">
    <name type="scientific">Meloidogyne graminicola</name>
    <dbReference type="NCBI Taxonomy" id="189291"/>
    <lineage>
        <taxon>Eukaryota</taxon>
        <taxon>Metazoa</taxon>
        <taxon>Ecdysozoa</taxon>
        <taxon>Nematoda</taxon>
        <taxon>Chromadorea</taxon>
        <taxon>Rhabditida</taxon>
        <taxon>Tylenchina</taxon>
        <taxon>Tylenchomorpha</taxon>
        <taxon>Tylenchoidea</taxon>
        <taxon>Meloidogynidae</taxon>
        <taxon>Meloidogyninae</taxon>
        <taxon>Meloidogyne</taxon>
    </lineage>
</organism>
<comment type="caution">
    <text evidence="2">The sequence shown here is derived from an EMBL/GenBank/DDBJ whole genome shotgun (WGS) entry which is preliminary data.</text>
</comment>
<keyword evidence="3" id="KW-1185">Reference proteome</keyword>
<evidence type="ECO:0000256" key="1">
    <source>
        <dbReference type="SAM" id="MobiDB-lite"/>
    </source>
</evidence>
<gene>
    <name evidence="2" type="ORF">Mgra_00007534</name>
</gene>
<dbReference type="EMBL" id="JABEBT010000086">
    <property type="protein sequence ID" value="KAF7633036.1"/>
    <property type="molecule type" value="Genomic_DNA"/>
</dbReference>
<dbReference type="Proteomes" id="UP000605970">
    <property type="component" value="Unassembled WGS sequence"/>
</dbReference>
<sequence>MKKTKKTKAIQEKILEIFGESPDERNNEEDEQTEEQAAAEGYGYISENYVDPNYGHLNEYYIDPQYAYYNEQLFEQARQESIIQNQAEERARQMGQHIGSGSNVQGHDFQANFPILSSNKEVVIRDNFTNIGNETYKCKICNTEIKLRRNFPTFILHLISSTHIKDVKVEGRNDDEWQELIKAAIEDKKESILNYYQEHGKSDSETDNGEAEEQTDNDNIGNAYVENINPSYIENAYPDYYGNAYSDYYGNPHPDYGHTDEYTYTAPQYGEEEEFQKARHDSIIQYQAEEQARQMGLDIGQGSAPIVEPARLREFVF</sequence>
<name>A0A8S9ZIA8_9BILA</name>
<evidence type="ECO:0000313" key="3">
    <source>
        <dbReference type="Proteomes" id="UP000605970"/>
    </source>
</evidence>
<evidence type="ECO:0000313" key="2">
    <source>
        <dbReference type="EMBL" id="KAF7633036.1"/>
    </source>
</evidence>
<dbReference type="AlphaFoldDB" id="A0A8S9ZIA8"/>
<feature type="compositionally biased region" description="Acidic residues" evidence="1">
    <location>
        <begin position="205"/>
        <end position="216"/>
    </location>
</feature>
<reference evidence="2" key="1">
    <citation type="journal article" date="2020" name="Ecol. Evol.">
        <title>Genome structure and content of the rice root-knot nematode (Meloidogyne graminicola).</title>
        <authorList>
            <person name="Phan N.T."/>
            <person name="Danchin E.G.J."/>
            <person name="Klopp C."/>
            <person name="Perfus-Barbeoch L."/>
            <person name="Kozlowski D.K."/>
            <person name="Koutsovoulos G.D."/>
            <person name="Lopez-Roques C."/>
            <person name="Bouchez O."/>
            <person name="Zahm M."/>
            <person name="Besnard G."/>
            <person name="Bellafiore S."/>
        </authorList>
    </citation>
    <scope>NUCLEOTIDE SEQUENCE</scope>
    <source>
        <strain evidence="2">VN-18</strain>
    </source>
</reference>
<feature type="region of interest" description="Disordered" evidence="1">
    <location>
        <begin position="16"/>
        <end position="37"/>
    </location>
</feature>
<feature type="region of interest" description="Disordered" evidence="1">
    <location>
        <begin position="198"/>
        <end position="218"/>
    </location>
</feature>
<protein>
    <submittedName>
        <fullName evidence="2">Uncharacterized protein</fullName>
    </submittedName>
</protein>
<accession>A0A8S9ZIA8</accession>
<proteinExistence type="predicted"/>